<evidence type="ECO:0000313" key="12">
    <source>
        <dbReference type="EMBL" id="MDX6804942.1"/>
    </source>
</evidence>
<keyword evidence="13" id="KW-1185">Reference proteome</keyword>
<dbReference type="Gene3D" id="3.40.50.300">
    <property type="entry name" value="P-loop containing nucleotide triphosphate hydrolases"/>
    <property type="match status" value="1"/>
</dbReference>
<dbReference type="SMART" id="SM00382">
    <property type="entry name" value="AAA"/>
    <property type="match status" value="1"/>
</dbReference>
<keyword evidence="4" id="KW-0547">Nucleotide-binding</keyword>
<dbReference type="PANTHER" id="PTHR24221">
    <property type="entry name" value="ATP-BINDING CASSETTE SUB-FAMILY B"/>
    <property type="match status" value="1"/>
</dbReference>
<dbReference type="InterPro" id="IPR017871">
    <property type="entry name" value="ABC_transporter-like_CS"/>
</dbReference>
<keyword evidence="5 12" id="KW-0067">ATP-binding</keyword>
<feature type="transmembrane region" description="Helical" evidence="9">
    <location>
        <begin position="271"/>
        <end position="290"/>
    </location>
</feature>
<evidence type="ECO:0000256" key="1">
    <source>
        <dbReference type="ARBA" id="ARBA00004651"/>
    </source>
</evidence>
<evidence type="ECO:0000256" key="4">
    <source>
        <dbReference type="ARBA" id="ARBA00022741"/>
    </source>
</evidence>
<dbReference type="Pfam" id="PF00664">
    <property type="entry name" value="ABC_membrane"/>
    <property type="match status" value="1"/>
</dbReference>
<evidence type="ECO:0000256" key="6">
    <source>
        <dbReference type="ARBA" id="ARBA00022989"/>
    </source>
</evidence>
<dbReference type="Pfam" id="PF00005">
    <property type="entry name" value="ABC_tran"/>
    <property type="match status" value="1"/>
</dbReference>
<evidence type="ECO:0000313" key="13">
    <source>
        <dbReference type="Proteomes" id="UP001274321"/>
    </source>
</evidence>
<accession>A0ABU4RJE9</accession>
<dbReference type="PROSITE" id="PS50893">
    <property type="entry name" value="ABC_TRANSPORTER_2"/>
    <property type="match status" value="1"/>
</dbReference>
<evidence type="ECO:0000256" key="2">
    <source>
        <dbReference type="ARBA" id="ARBA00005417"/>
    </source>
</evidence>
<dbReference type="InterPro" id="IPR039421">
    <property type="entry name" value="Type_1_exporter"/>
</dbReference>
<evidence type="ECO:0000256" key="8">
    <source>
        <dbReference type="SAM" id="MobiDB-lite"/>
    </source>
</evidence>
<comment type="subcellular location">
    <subcellularLocation>
        <location evidence="1">Cell membrane</location>
        <topology evidence="1">Multi-pass membrane protein</topology>
    </subcellularLocation>
</comment>
<feature type="domain" description="ABC transporter" evidence="10">
    <location>
        <begin position="362"/>
        <end position="596"/>
    </location>
</feature>
<comment type="similarity">
    <text evidence="2">Belongs to the ABC transporter superfamily.</text>
</comment>
<protein>
    <submittedName>
        <fullName evidence="12">ABC transporter ATP-binding protein</fullName>
    </submittedName>
</protein>
<dbReference type="PROSITE" id="PS00211">
    <property type="entry name" value="ABC_TRANSPORTER_1"/>
    <property type="match status" value="1"/>
</dbReference>
<evidence type="ECO:0000256" key="7">
    <source>
        <dbReference type="ARBA" id="ARBA00023136"/>
    </source>
</evidence>
<dbReference type="SUPFAM" id="SSF90123">
    <property type="entry name" value="ABC transporter transmembrane region"/>
    <property type="match status" value="1"/>
</dbReference>
<keyword evidence="7 9" id="KW-0472">Membrane</keyword>
<dbReference type="EMBL" id="JAXAFJ010000001">
    <property type="protein sequence ID" value="MDX6804942.1"/>
    <property type="molecule type" value="Genomic_DNA"/>
</dbReference>
<evidence type="ECO:0000256" key="5">
    <source>
        <dbReference type="ARBA" id="ARBA00022840"/>
    </source>
</evidence>
<feature type="transmembrane region" description="Helical" evidence="9">
    <location>
        <begin position="45"/>
        <end position="66"/>
    </location>
</feature>
<feature type="transmembrane region" description="Helical" evidence="9">
    <location>
        <begin position="81"/>
        <end position="100"/>
    </location>
</feature>
<feature type="domain" description="ABC transmembrane type-1" evidence="11">
    <location>
        <begin position="47"/>
        <end position="328"/>
    </location>
</feature>
<feature type="region of interest" description="Disordered" evidence="8">
    <location>
        <begin position="600"/>
        <end position="622"/>
    </location>
</feature>
<dbReference type="InterPro" id="IPR003439">
    <property type="entry name" value="ABC_transporter-like_ATP-bd"/>
</dbReference>
<evidence type="ECO:0000259" key="11">
    <source>
        <dbReference type="PROSITE" id="PS50929"/>
    </source>
</evidence>
<feature type="transmembrane region" description="Helical" evidence="9">
    <location>
        <begin position="160"/>
        <end position="180"/>
    </location>
</feature>
<evidence type="ECO:0000256" key="9">
    <source>
        <dbReference type="SAM" id="Phobius"/>
    </source>
</evidence>
<evidence type="ECO:0000259" key="10">
    <source>
        <dbReference type="PROSITE" id="PS50893"/>
    </source>
</evidence>
<proteinExistence type="inferred from homology"/>
<dbReference type="InterPro" id="IPR027417">
    <property type="entry name" value="P-loop_NTPase"/>
</dbReference>
<comment type="caution">
    <text evidence="12">The sequence shown here is derived from an EMBL/GenBank/DDBJ whole genome shotgun (WGS) entry which is preliminary data.</text>
</comment>
<reference evidence="12 13" key="1">
    <citation type="submission" date="2023-11" db="EMBL/GenBank/DDBJ databases">
        <authorList>
            <person name="Bao R."/>
        </authorList>
    </citation>
    <scope>NUCLEOTIDE SEQUENCE [LARGE SCALE GENOMIC DNA]</scope>
    <source>
        <strain evidence="12 13">PJ23</strain>
    </source>
</reference>
<dbReference type="Proteomes" id="UP001274321">
    <property type="component" value="Unassembled WGS sequence"/>
</dbReference>
<dbReference type="PANTHER" id="PTHR24221:SF632">
    <property type="entry name" value="ATP-DEPENDENT LIPID A-CORE FLIPPASE"/>
    <property type="match status" value="1"/>
</dbReference>
<dbReference type="CDD" id="cd07346">
    <property type="entry name" value="ABC_6TM_exporters"/>
    <property type="match status" value="1"/>
</dbReference>
<dbReference type="GO" id="GO:0005524">
    <property type="term" value="F:ATP binding"/>
    <property type="evidence" value="ECO:0007669"/>
    <property type="project" value="UniProtKB-KW"/>
</dbReference>
<dbReference type="PROSITE" id="PS50929">
    <property type="entry name" value="ABC_TM1F"/>
    <property type="match status" value="1"/>
</dbReference>
<dbReference type="Gene3D" id="1.20.1560.10">
    <property type="entry name" value="ABC transporter type 1, transmembrane domain"/>
    <property type="match status" value="1"/>
</dbReference>
<gene>
    <name evidence="12" type="ORF">SCD90_02585</name>
</gene>
<keyword evidence="3 9" id="KW-0812">Transmembrane</keyword>
<dbReference type="InterPro" id="IPR011527">
    <property type="entry name" value="ABC1_TM_dom"/>
</dbReference>
<sequence length="622" mass="68080">MKRVFRRPPTSDAQARVDITSAPPPFLEGAWPFIVHYLHGRTLQFGALAAMVVCAAGCAVGVQYVIKLLVDAMAGPRDAGLVWMPLGIFITLIAVESVLWRLSGWLGCHATVGAGVDMRLDLFGYLNGQPMRYFAENLAGSLGHRITSTAGNFGALVNTVVWRILPPCVDFVGAIIVFSIVDWRMMLALAGSVIVITTGLIFFGERGRPLHRAYASEANRAGGDLIDVITNMWAVKSFSARQREVERLGRHFEVEAAAQRKSWMYTEKARLLHDIALWFMAGAMLGWAVWLWTQGGITAGDVIVVSTLTFRILHGSRDMALSLVDMVQQFGFVEDTLRVIGQPQTVSDAPGAVPMRPGSGRIEFRDVSFGYGAGADAVRGINLVIPAGQKVGIVGPSGAGKSTLIQLLQRLYDVGSGEILIDGQPIRSVKQDSLRSALAVVPQEILLFHRPLMENILFARPEATDEEVFAAARAAHCDRFIRRLSHGYDTVVGERGSKLSGGQRQRIGIARAFLKAAPITILDEATSALDTESEMEIQRTLVRLMRGRTVIAVAHRLSTLTAFDRILVVADGRIVEDGSIQELRRRGGLFERMWRLQAEGLDHEPEPQPAEEAIRPLELHPG</sequence>
<dbReference type="InterPro" id="IPR003593">
    <property type="entry name" value="AAA+_ATPase"/>
</dbReference>
<dbReference type="InterPro" id="IPR036640">
    <property type="entry name" value="ABC1_TM_sf"/>
</dbReference>
<dbReference type="SUPFAM" id="SSF52540">
    <property type="entry name" value="P-loop containing nucleoside triphosphate hydrolases"/>
    <property type="match status" value="1"/>
</dbReference>
<feature type="transmembrane region" description="Helical" evidence="9">
    <location>
        <begin position="186"/>
        <end position="204"/>
    </location>
</feature>
<dbReference type="RefSeq" id="WP_319843050.1">
    <property type="nucleotide sequence ID" value="NZ_JAXAFJ010000001.1"/>
</dbReference>
<evidence type="ECO:0000256" key="3">
    <source>
        <dbReference type="ARBA" id="ARBA00022692"/>
    </source>
</evidence>
<keyword evidence="6 9" id="KW-1133">Transmembrane helix</keyword>
<name>A0ABU4RJE9_9HYPH</name>
<organism evidence="12 13">
    <name type="scientific">Terrihabitans rhizophilus</name>
    <dbReference type="NCBI Taxonomy" id="3092662"/>
    <lineage>
        <taxon>Bacteria</taxon>
        <taxon>Pseudomonadati</taxon>
        <taxon>Pseudomonadota</taxon>
        <taxon>Alphaproteobacteria</taxon>
        <taxon>Hyphomicrobiales</taxon>
        <taxon>Terrihabitans</taxon>
    </lineage>
</organism>